<evidence type="ECO:0000313" key="2">
    <source>
        <dbReference type="EMBL" id="KAF7400801.1"/>
    </source>
</evidence>
<evidence type="ECO:0000313" key="3">
    <source>
        <dbReference type="Proteomes" id="UP000614350"/>
    </source>
</evidence>
<dbReference type="AlphaFoldDB" id="A0A834KBE0"/>
<feature type="region of interest" description="Disordered" evidence="1">
    <location>
        <begin position="1"/>
        <end position="38"/>
    </location>
</feature>
<evidence type="ECO:0000256" key="1">
    <source>
        <dbReference type="SAM" id="MobiDB-lite"/>
    </source>
</evidence>
<organism evidence="2 3">
    <name type="scientific">Vespula vulgaris</name>
    <name type="common">Yellow jacket</name>
    <name type="synonym">Wasp</name>
    <dbReference type="NCBI Taxonomy" id="7454"/>
    <lineage>
        <taxon>Eukaryota</taxon>
        <taxon>Metazoa</taxon>
        <taxon>Ecdysozoa</taxon>
        <taxon>Arthropoda</taxon>
        <taxon>Hexapoda</taxon>
        <taxon>Insecta</taxon>
        <taxon>Pterygota</taxon>
        <taxon>Neoptera</taxon>
        <taxon>Endopterygota</taxon>
        <taxon>Hymenoptera</taxon>
        <taxon>Apocrita</taxon>
        <taxon>Aculeata</taxon>
        <taxon>Vespoidea</taxon>
        <taxon>Vespidae</taxon>
        <taxon>Vespinae</taxon>
        <taxon>Vespula</taxon>
    </lineage>
</organism>
<feature type="compositionally biased region" description="Basic and acidic residues" evidence="1">
    <location>
        <begin position="22"/>
        <end position="38"/>
    </location>
</feature>
<gene>
    <name evidence="2" type="ORF">HZH66_005985</name>
</gene>
<reference evidence="2" key="1">
    <citation type="journal article" date="2020" name="G3 (Bethesda)">
        <title>High-Quality Assemblies for Three Invasive Social Wasps from the &lt;i&gt;Vespula&lt;/i&gt; Genus.</title>
        <authorList>
            <person name="Harrop T.W.R."/>
            <person name="Guhlin J."/>
            <person name="McLaughlin G.M."/>
            <person name="Permina E."/>
            <person name="Stockwell P."/>
            <person name="Gilligan J."/>
            <person name="Le Lec M.F."/>
            <person name="Gruber M.A.M."/>
            <person name="Quinn O."/>
            <person name="Lovegrove M."/>
            <person name="Duncan E.J."/>
            <person name="Remnant E.J."/>
            <person name="Van Eeckhoven J."/>
            <person name="Graham B."/>
            <person name="Knapp R.A."/>
            <person name="Langford K.W."/>
            <person name="Kronenberg Z."/>
            <person name="Press M.O."/>
            <person name="Eacker S.M."/>
            <person name="Wilson-Rankin E.E."/>
            <person name="Purcell J."/>
            <person name="Lester P.J."/>
            <person name="Dearden P.K."/>
        </authorList>
    </citation>
    <scope>NUCLEOTIDE SEQUENCE</scope>
    <source>
        <strain evidence="2">Marl-1</strain>
    </source>
</reference>
<keyword evidence="3" id="KW-1185">Reference proteome</keyword>
<protein>
    <submittedName>
        <fullName evidence="2">Uncharacterized protein</fullName>
    </submittedName>
</protein>
<dbReference type="EMBL" id="JACSEA010000005">
    <property type="protein sequence ID" value="KAF7400801.1"/>
    <property type="molecule type" value="Genomic_DNA"/>
</dbReference>
<accession>A0A834KBE0</accession>
<name>A0A834KBE0_VESVU</name>
<sequence length="131" mass="14429">MLLPSSRIATSSNRRLSKGNRGRRDVVSGKKTKSKDTPVDYNSSCAGVGILREGKSRAWRGRCTTDSTIQRFPYRSLATHRLLDNAISQEAGRLLAIALMSENANFEASRKSLVIFVNECRSSLNTPRKGG</sequence>
<proteinExistence type="predicted"/>
<comment type="caution">
    <text evidence="2">The sequence shown here is derived from an EMBL/GenBank/DDBJ whole genome shotgun (WGS) entry which is preliminary data.</text>
</comment>
<dbReference type="Proteomes" id="UP000614350">
    <property type="component" value="Unassembled WGS sequence"/>
</dbReference>